<feature type="domain" description="Dynein heavy chain linker" evidence="10">
    <location>
        <begin position="389"/>
        <end position="428"/>
    </location>
</feature>
<dbReference type="Pfam" id="PF08393">
    <property type="entry name" value="DHC_N2"/>
    <property type="match status" value="3"/>
</dbReference>
<dbReference type="STRING" id="104452.A0A0L7KRB7"/>
<keyword evidence="8" id="KW-0966">Cell projection</keyword>
<dbReference type="EMBL" id="JTDY01006973">
    <property type="protein sequence ID" value="KOB65559.1"/>
    <property type="molecule type" value="Genomic_DNA"/>
</dbReference>
<dbReference type="PANTHER" id="PTHR22878:SF66">
    <property type="entry name" value="DYNEIN AXONEMAL HEAVY CHAIN 7"/>
    <property type="match status" value="1"/>
</dbReference>
<comment type="caution">
    <text evidence="11">The sequence shown here is derived from an EMBL/GenBank/DDBJ whole genome shotgun (WGS) entry which is preliminary data.</text>
</comment>
<organism evidence="11 12">
    <name type="scientific">Operophtera brumata</name>
    <name type="common">Winter moth</name>
    <name type="synonym">Phalaena brumata</name>
    <dbReference type="NCBI Taxonomy" id="104452"/>
    <lineage>
        <taxon>Eukaryota</taxon>
        <taxon>Metazoa</taxon>
        <taxon>Ecdysozoa</taxon>
        <taxon>Arthropoda</taxon>
        <taxon>Hexapoda</taxon>
        <taxon>Insecta</taxon>
        <taxon>Pterygota</taxon>
        <taxon>Neoptera</taxon>
        <taxon>Endopterygota</taxon>
        <taxon>Lepidoptera</taxon>
        <taxon>Glossata</taxon>
        <taxon>Ditrysia</taxon>
        <taxon>Geometroidea</taxon>
        <taxon>Geometridae</taxon>
        <taxon>Larentiinae</taxon>
        <taxon>Operophtera</taxon>
    </lineage>
</organism>
<dbReference type="FunFam" id="3.20.180.20:FF:000003">
    <property type="entry name" value="Dynein heavy chain 12, axonemal"/>
    <property type="match status" value="1"/>
</dbReference>
<evidence type="ECO:0000259" key="10">
    <source>
        <dbReference type="Pfam" id="PF08393"/>
    </source>
</evidence>
<dbReference type="GO" id="GO:0007018">
    <property type="term" value="P:microtubule-based movement"/>
    <property type="evidence" value="ECO:0007669"/>
    <property type="project" value="InterPro"/>
</dbReference>
<evidence type="ECO:0000256" key="5">
    <source>
        <dbReference type="ARBA" id="ARBA00023017"/>
    </source>
</evidence>
<dbReference type="AlphaFoldDB" id="A0A0L7KRB7"/>
<evidence type="ECO:0000256" key="6">
    <source>
        <dbReference type="ARBA" id="ARBA00023054"/>
    </source>
</evidence>
<dbReference type="InterPro" id="IPR042228">
    <property type="entry name" value="Dynein_linker_3"/>
</dbReference>
<proteinExistence type="predicted"/>
<accession>A0A0L7KRB7</accession>
<keyword evidence="4" id="KW-0547">Nucleotide-binding</keyword>
<comment type="subcellular location">
    <subcellularLocation>
        <location evidence="2">Cell projection</location>
    </subcellularLocation>
    <subcellularLocation>
        <location evidence="1">Cytoplasm</location>
        <location evidence="1">Cytoskeleton</location>
    </subcellularLocation>
</comment>
<dbReference type="InterPro" id="IPR042222">
    <property type="entry name" value="Dynein_2_N"/>
</dbReference>
<dbReference type="Proteomes" id="UP000037510">
    <property type="component" value="Unassembled WGS sequence"/>
</dbReference>
<evidence type="ECO:0000256" key="2">
    <source>
        <dbReference type="ARBA" id="ARBA00004316"/>
    </source>
</evidence>
<keyword evidence="7" id="KW-0206">Cytoskeleton</keyword>
<dbReference type="GO" id="GO:0030286">
    <property type="term" value="C:dynein complex"/>
    <property type="evidence" value="ECO:0007669"/>
    <property type="project" value="UniProtKB-KW"/>
</dbReference>
<evidence type="ECO:0000256" key="9">
    <source>
        <dbReference type="SAM" id="Coils"/>
    </source>
</evidence>
<evidence type="ECO:0000313" key="11">
    <source>
        <dbReference type="EMBL" id="KOB65559.1"/>
    </source>
</evidence>
<feature type="domain" description="Dynein heavy chain linker" evidence="10">
    <location>
        <begin position="277"/>
        <end position="388"/>
    </location>
</feature>
<evidence type="ECO:0000256" key="7">
    <source>
        <dbReference type="ARBA" id="ARBA00023212"/>
    </source>
</evidence>
<dbReference type="Gene3D" id="1.20.140.100">
    <property type="entry name" value="Dynein heavy chain, N-terminal domain 2"/>
    <property type="match status" value="2"/>
</dbReference>
<evidence type="ECO:0000256" key="8">
    <source>
        <dbReference type="ARBA" id="ARBA00023273"/>
    </source>
</evidence>
<dbReference type="GO" id="GO:0045505">
    <property type="term" value="F:dynein intermediate chain binding"/>
    <property type="evidence" value="ECO:0007669"/>
    <property type="project" value="InterPro"/>
</dbReference>
<evidence type="ECO:0000313" key="12">
    <source>
        <dbReference type="Proteomes" id="UP000037510"/>
    </source>
</evidence>
<evidence type="ECO:0000256" key="3">
    <source>
        <dbReference type="ARBA" id="ARBA00022490"/>
    </source>
</evidence>
<name>A0A0L7KRB7_OPEBR</name>
<dbReference type="GO" id="GO:0000166">
    <property type="term" value="F:nucleotide binding"/>
    <property type="evidence" value="ECO:0007669"/>
    <property type="project" value="UniProtKB-KW"/>
</dbReference>
<feature type="domain" description="Dynein heavy chain linker" evidence="10">
    <location>
        <begin position="451"/>
        <end position="577"/>
    </location>
</feature>
<dbReference type="Gene3D" id="3.20.180.20">
    <property type="entry name" value="Dynein heavy chain, N-terminal domain 2"/>
    <property type="match status" value="1"/>
</dbReference>
<dbReference type="GO" id="GO:0042995">
    <property type="term" value="C:cell projection"/>
    <property type="evidence" value="ECO:0007669"/>
    <property type="project" value="UniProtKB-SubCell"/>
</dbReference>
<keyword evidence="6 9" id="KW-0175">Coiled coil</keyword>
<sequence length="579" mass="66361">MLGLRAAPRSDTGVSAAELTFGRTLRLPGEYFDSSKRCINDEEYVTRLKETIVKGKSEEIIIAQSGGNVDNQISLHSYALIAIEVVLEFINSDPEKTFEEYCAESVKYVELAKEIPDKLEGTIVIGIIFEEYSTISNTLLTPPLNTAELMGLIAYNTKVEEFLLAEMDDKLRNVLRYITFLGDYTSFTPLEMKANNQSFHWYARMPGVLDESKVICDQKKLEYKELLQVRISEFLKDLDIYEKQCNELQYWGDINELPKYVMRARHLDGKLSKALAKIDQFNEEEASFGYELSQYPKRKAVFDRLVGSFEPEDVECEVSLFYKIVYKLEKASMDEFKVNLPIIQTLGNPGMKPRHWEKISDIVGFPIVVDEDLSLEKVIDFQLVDYIEKDTGSYILSGVDEIQLLLDDHLVKTQTMKNSPYIKPFEDCLGRKIDTLARYPGRVAASASHMDTWREIMKAAFTEPRVLDVITIEKMLDRLKKNNSLLEMVQHGLNAYLEKKRLYFPRFFFLSNDELLEILSETKDPTRVQPHLKKCFEGIAKLNFTTEMVVTHMKSSEGELVQLTTIIDTAAAKGQVSNI</sequence>
<dbReference type="InterPro" id="IPR013602">
    <property type="entry name" value="Dynein_heavy_linker"/>
</dbReference>
<reference evidence="11 12" key="1">
    <citation type="journal article" date="2015" name="Genome Biol. Evol.">
        <title>The genome of winter moth (Operophtera brumata) provides a genomic perspective on sexual dimorphism and phenology.</title>
        <authorList>
            <person name="Derks M.F."/>
            <person name="Smit S."/>
            <person name="Salis L."/>
            <person name="Schijlen E."/>
            <person name="Bossers A."/>
            <person name="Mateman C."/>
            <person name="Pijl A.S."/>
            <person name="de Ridder D."/>
            <person name="Groenen M.A."/>
            <person name="Visser M.E."/>
            <person name="Megens H.J."/>
        </authorList>
    </citation>
    <scope>NUCLEOTIDE SEQUENCE [LARGE SCALE GENOMIC DNA]</scope>
    <source>
        <strain evidence="11">WM2013NL</strain>
        <tissue evidence="11">Head and thorax</tissue>
    </source>
</reference>
<feature type="coiled-coil region" evidence="9">
    <location>
        <begin position="224"/>
        <end position="284"/>
    </location>
</feature>
<keyword evidence="12" id="KW-1185">Reference proteome</keyword>
<keyword evidence="3" id="KW-0963">Cytoplasm</keyword>
<keyword evidence="5" id="KW-0243">Dynein</keyword>
<dbReference type="PANTHER" id="PTHR22878">
    <property type="entry name" value="DYNEIN HEAVY CHAIN 6, AXONEMAL-LIKE-RELATED"/>
    <property type="match status" value="1"/>
</dbReference>
<protein>
    <recommendedName>
        <fullName evidence="10">Dynein heavy chain linker domain-containing protein</fullName>
    </recommendedName>
</protein>
<evidence type="ECO:0000256" key="1">
    <source>
        <dbReference type="ARBA" id="ARBA00004245"/>
    </source>
</evidence>
<evidence type="ECO:0000256" key="4">
    <source>
        <dbReference type="ARBA" id="ARBA00022741"/>
    </source>
</evidence>
<dbReference type="InterPro" id="IPR026983">
    <property type="entry name" value="DHC"/>
</dbReference>
<dbReference type="GO" id="GO:0051959">
    <property type="term" value="F:dynein light intermediate chain binding"/>
    <property type="evidence" value="ECO:0007669"/>
    <property type="project" value="InterPro"/>
</dbReference>
<gene>
    <name evidence="11" type="ORF">OBRU01_22558</name>
</gene>